<gene>
    <name evidence="1" type="ORF">ACFSGJ_01060</name>
</gene>
<sequence>MCTACGFPARPGIWTEAGLEGPGDRMRARFRRAQILREVLRGQGLTAHDDGQTAGVQIARLSGGAQIVGAVPEIWPAVEAMLGRPFDPLDLAGTEGG</sequence>
<keyword evidence="2" id="KW-1185">Reference proteome</keyword>
<dbReference type="EMBL" id="JBHUGH010000001">
    <property type="protein sequence ID" value="MFD1910799.1"/>
    <property type="molecule type" value="Genomic_DNA"/>
</dbReference>
<protein>
    <submittedName>
        <fullName evidence="1">Uncharacterized protein</fullName>
    </submittedName>
</protein>
<proteinExistence type="predicted"/>
<organism evidence="1 2">
    <name type="scientific">Halodurantibacterium flavum</name>
    <dbReference type="NCBI Taxonomy" id="1382802"/>
    <lineage>
        <taxon>Bacteria</taxon>
        <taxon>Pseudomonadati</taxon>
        <taxon>Pseudomonadota</taxon>
        <taxon>Alphaproteobacteria</taxon>
        <taxon>Rhodobacterales</taxon>
        <taxon>Paracoccaceae</taxon>
        <taxon>Halodurantibacterium</taxon>
    </lineage>
</organism>
<comment type="caution">
    <text evidence="1">The sequence shown here is derived from an EMBL/GenBank/DDBJ whole genome shotgun (WGS) entry which is preliminary data.</text>
</comment>
<dbReference type="Proteomes" id="UP001597353">
    <property type="component" value="Unassembled WGS sequence"/>
</dbReference>
<accession>A0ABW4RZP8</accession>
<evidence type="ECO:0000313" key="2">
    <source>
        <dbReference type="Proteomes" id="UP001597353"/>
    </source>
</evidence>
<dbReference type="RefSeq" id="WP_390258731.1">
    <property type="nucleotide sequence ID" value="NZ_JBHUGH010000001.1"/>
</dbReference>
<name>A0ABW4RZP8_9RHOB</name>
<reference evidence="2" key="1">
    <citation type="journal article" date="2019" name="Int. J. Syst. Evol. Microbiol.">
        <title>The Global Catalogue of Microorganisms (GCM) 10K type strain sequencing project: providing services to taxonomists for standard genome sequencing and annotation.</title>
        <authorList>
            <consortium name="The Broad Institute Genomics Platform"/>
            <consortium name="The Broad Institute Genome Sequencing Center for Infectious Disease"/>
            <person name="Wu L."/>
            <person name="Ma J."/>
        </authorList>
    </citation>
    <scope>NUCLEOTIDE SEQUENCE [LARGE SCALE GENOMIC DNA]</scope>
    <source>
        <strain evidence="2">CGMCC 4.7242</strain>
    </source>
</reference>
<evidence type="ECO:0000313" key="1">
    <source>
        <dbReference type="EMBL" id="MFD1910799.1"/>
    </source>
</evidence>